<feature type="domain" description="Tetracyclin repressor-like C-terminal" evidence="3">
    <location>
        <begin position="75"/>
        <end position="184"/>
    </location>
</feature>
<dbReference type="Gene3D" id="1.10.357.10">
    <property type="entry name" value="Tetracycline Repressor, domain 2"/>
    <property type="match status" value="1"/>
</dbReference>
<dbReference type="InterPro" id="IPR036271">
    <property type="entry name" value="Tet_transcr_reg_TetR-rel_C_sf"/>
</dbReference>
<sequence length="191" mass="21558">MRSEFVDPDVPEALRIRVLAASFDELTRWGLERFSVATMCARHGIDESVVARYWQGGRRLALDALLSWSEELLDPPDTGSLRTDLQALAAAVVRQVNTELGRSLMRAMVVDDRAAFTDDTRMELWKQRFNATRVITDRAADRGELRVGVDPLAAMQLIIAPLNIRALYTCEPIEDAYWQSIADLTWHAIKA</sequence>
<keyword evidence="1" id="KW-0805">Transcription regulation</keyword>
<dbReference type="KEGG" id="many:MANY_15840"/>
<accession>A0A6N4W7Z1</accession>
<name>A0A6N4W7Z1_9MYCO</name>
<dbReference type="SUPFAM" id="SSF48498">
    <property type="entry name" value="Tetracyclin repressor-like, C-terminal domain"/>
    <property type="match status" value="1"/>
</dbReference>
<dbReference type="EMBL" id="AP022620">
    <property type="protein sequence ID" value="BBZ76247.1"/>
    <property type="molecule type" value="Genomic_DNA"/>
</dbReference>
<evidence type="ECO:0000256" key="2">
    <source>
        <dbReference type="ARBA" id="ARBA00023163"/>
    </source>
</evidence>
<evidence type="ECO:0000313" key="4">
    <source>
        <dbReference type="EMBL" id="BBZ76247.1"/>
    </source>
</evidence>
<organism evidence="4 5">
    <name type="scientific">Mycolicibacterium anyangense</name>
    <dbReference type="NCBI Taxonomy" id="1431246"/>
    <lineage>
        <taxon>Bacteria</taxon>
        <taxon>Bacillati</taxon>
        <taxon>Actinomycetota</taxon>
        <taxon>Actinomycetes</taxon>
        <taxon>Mycobacteriales</taxon>
        <taxon>Mycobacteriaceae</taxon>
        <taxon>Mycolicibacterium</taxon>
    </lineage>
</organism>
<reference evidence="4 5" key="1">
    <citation type="journal article" date="2019" name="Emerg. Microbes Infect.">
        <title>Comprehensive subspecies identification of 175 nontuberculous mycobacteria species based on 7547 genomic profiles.</title>
        <authorList>
            <person name="Matsumoto Y."/>
            <person name="Kinjo T."/>
            <person name="Motooka D."/>
            <person name="Nabeya D."/>
            <person name="Jung N."/>
            <person name="Uechi K."/>
            <person name="Horii T."/>
            <person name="Iida T."/>
            <person name="Fujita J."/>
            <person name="Nakamura S."/>
        </authorList>
    </citation>
    <scope>NUCLEOTIDE SEQUENCE [LARGE SCALE GENOMIC DNA]</scope>
    <source>
        <strain evidence="4 5">JCM 30275</strain>
    </source>
</reference>
<dbReference type="InterPro" id="IPR011075">
    <property type="entry name" value="TetR_C"/>
</dbReference>
<evidence type="ECO:0000256" key="1">
    <source>
        <dbReference type="ARBA" id="ARBA00023015"/>
    </source>
</evidence>
<dbReference type="Pfam" id="PF16859">
    <property type="entry name" value="TetR_C_11"/>
    <property type="match status" value="1"/>
</dbReference>
<evidence type="ECO:0000259" key="3">
    <source>
        <dbReference type="Pfam" id="PF16859"/>
    </source>
</evidence>
<dbReference type="AlphaFoldDB" id="A0A6N4W7Z1"/>
<dbReference type="Proteomes" id="UP000467249">
    <property type="component" value="Chromosome"/>
</dbReference>
<keyword evidence="2" id="KW-0804">Transcription</keyword>
<protein>
    <submittedName>
        <fullName evidence="4">Putative transcriptional regulator, TetR family protein</fullName>
    </submittedName>
</protein>
<proteinExistence type="predicted"/>
<evidence type="ECO:0000313" key="5">
    <source>
        <dbReference type="Proteomes" id="UP000467249"/>
    </source>
</evidence>
<keyword evidence="5" id="KW-1185">Reference proteome</keyword>
<dbReference type="RefSeq" id="WP_246224246.1">
    <property type="nucleotide sequence ID" value="NZ_AP022620.1"/>
</dbReference>
<gene>
    <name evidence="4" type="ORF">MANY_15840</name>
</gene>